<sequence length="263" mass="27782">MGNQLSSAHHLAVGSFAVNFGTQIYGMVTSPNMKDIADANHFAFSPNPWFIGAFFSGQMLAQLYWIRQLYKTSPLGYQPLRGVGAGEVAKEQAEDEAAAAAVQYAPIYAIGNLCIAGWLIFWLREGFNMSQILVTANTALQLFAVSRLPPLTASSPPLLWATHLVAKTTAGIGIMDFVDNGGVALRTVAPPSVTAQAFTYLAFPALAAASGPIFGSTLVYDLIAMYVGQRSVVGAGSWSAGLGWTALATGSIVAVKSLMSVRK</sequence>
<reference evidence="2 3" key="1">
    <citation type="journal article" date="2014" name="PLoS Genet.">
        <title>Analysis of the Phlebiopsis gigantea genome, transcriptome and secretome provides insight into its pioneer colonization strategies of wood.</title>
        <authorList>
            <person name="Hori C."/>
            <person name="Ishida T."/>
            <person name="Igarashi K."/>
            <person name="Samejima M."/>
            <person name="Suzuki H."/>
            <person name="Master E."/>
            <person name="Ferreira P."/>
            <person name="Ruiz-Duenas F.J."/>
            <person name="Held B."/>
            <person name="Canessa P."/>
            <person name="Larrondo L.F."/>
            <person name="Schmoll M."/>
            <person name="Druzhinina I.S."/>
            <person name="Kubicek C.P."/>
            <person name="Gaskell J.A."/>
            <person name="Kersten P."/>
            <person name="St John F."/>
            <person name="Glasner J."/>
            <person name="Sabat G."/>
            <person name="Splinter BonDurant S."/>
            <person name="Syed K."/>
            <person name="Yadav J."/>
            <person name="Mgbeahuruike A.C."/>
            <person name="Kovalchuk A."/>
            <person name="Asiegbu F.O."/>
            <person name="Lackner G."/>
            <person name="Hoffmeister D."/>
            <person name="Rencoret J."/>
            <person name="Gutierrez A."/>
            <person name="Sun H."/>
            <person name="Lindquist E."/>
            <person name="Barry K."/>
            <person name="Riley R."/>
            <person name="Grigoriev I.V."/>
            <person name="Henrissat B."/>
            <person name="Kues U."/>
            <person name="Berka R.M."/>
            <person name="Martinez A.T."/>
            <person name="Covert S.F."/>
            <person name="Blanchette R.A."/>
            <person name="Cullen D."/>
        </authorList>
    </citation>
    <scope>NUCLEOTIDE SEQUENCE [LARGE SCALE GENOMIC DNA]</scope>
    <source>
        <strain evidence="2 3">11061_1 CR5-6</strain>
    </source>
</reference>
<dbReference type="EMBL" id="KN840607">
    <property type="protein sequence ID" value="KIP03630.1"/>
    <property type="molecule type" value="Genomic_DNA"/>
</dbReference>
<dbReference type="HOGENOM" id="CLU_078024_0_0_1"/>
<dbReference type="Proteomes" id="UP000053257">
    <property type="component" value="Unassembled WGS sequence"/>
</dbReference>
<proteinExistence type="predicted"/>
<feature type="transmembrane region" description="Helical" evidence="1">
    <location>
        <begin position="200"/>
        <end position="223"/>
    </location>
</feature>
<evidence type="ECO:0000256" key="1">
    <source>
        <dbReference type="SAM" id="Phobius"/>
    </source>
</evidence>
<dbReference type="AlphaFoldDB" id="A0A0C3S5M3"/>
<feature type="transmembrane region" description="Helical" evidence="1">
    <location>
        <begin position="49"/>
        <end position="66"/>
    </location>
</feature>
<evidence type="ECO:0000313" key="3">
    <source>
        <dbReference type="Proteomes" id="UP000053257"/>
    </source>
</evidence>
<keyword evidence="1" id="KW-0812">Transmembrane</keyword>
<name>A0A0C3S5M3_PHLG1</name>
<accession>A0A0C3S5M3</accession>
<evidence type="ECO:0000313" key="2">
    <source>
        <dbReference type="EMBL" id="KIP03630.1"/>
    </source>
</evidence>
<feature type="transmembrane region" description="Helical" evidence="1">
    <location>
        <begin position="235"/>
        <end position="255"/>
    </location>
</feature>
<protein>
    <submittedName>
        <fullName evidence="2">Uncharacterized protein</fullName>
    </submittedName>
</protein>
<dbReference type="OrthoDB" id="2332199at2759"/>
<keyword evidence="3" id="KW-1185">Reference proteome</keyword>
<keyword evidence="1" id="KW-0472">Membrane</keyword>
<organism evidence="2 3">
    <name type="scientific">Phlebiopsis gigantea (strain 11061_1 CR5-6)</name>
    <name type="common">White-rot fungus</name>
    <name type="synonym">Peniophora gigantea</name>
    <dbReference type="NCBI Taxonomy" id="745531"/>
    <lineage>
        <taxon>Eukaryota</taxon>
        <taxon>Fungi</taxon>
        <taxon>Dikarya</taxon>
        <taxon>Basidiomycota</taxon>
        <taxon>Agaricomycotina</taxon>
        <taxon>Agaricomycetes</taxon>
        <taxon>Polyporales</taxon>
        <taxon>Phanerochaetaceae</taxon>
        <taxon>Phlebiopsis</taxon>
    </lineage>
</organism>
<gene>
    <name evidence="2" type="ORF">PHLGIDRAFT_94545</name>
</gene>
<keyword evidence="1" id="KW-1133">Transmembrane helix</keyword>